<dbReference type="AlphaFoldDB" id="A0A3F2YVY1"/>
<keyword evidence="3" id="KW-1185">Reference proteome</keyword>
<dbReference type="EnsemblMetazoa" id="ADIR016088-RA">
    <property type="protein sequence ID" value="ADIR016088-PA"/>
    <property type="gene ID" value="ADIR016088"/>
</dbReference>
<dbReference type="InterPro" id="IPR043502">
    <property type="entry name" value="DNA/RNA_pol_sf"/>
</dbReference>
<dbReference type="PROSITE" id="PS50878">
    <property type="entry name" value="RT_POL"/>
    <property type="match status" value="1"/>
</dbReference>
<protein>
    <submittedName>
        <fullName evidence="2">Reverse transcriptase domain-containing protein</fullName>
    </submittedName>
</protein>
<sequence length="422" mass="47785">MPPPSLDEVSSAIKQLKCNKSAGSDGLDAELFKMGPVRLSVVMHQLIVKIWEQEELPEEWKLGIIHPVYKKGDKLDCANFRAITVLNAAYKILSRILFCRLAPLATDFVGSYQAGFVGGKSTTDQIFTLRQTLQKCREHQIPTHHLFIDFKAAYDTIDRTELWNIMQQYGFPGKLVRLLKATMDGVQCKVRVSNMTSDMFQSHRGLRQGDGLSCLLFNIALEGVMRSAGFDIRGTIYTRSIQFLGFADDIDIIGRTSAAVCEAYTRLKREAARIGLMINATKTKYLLAGGSDRDRARLGSRVLVDGDDLEVVEEFCYLGTVVTSDNNMSSEIRRRIVQGNRAYYGLHRLLRSRRLQPRTKCAIYRTLIRPVVLYGHEPWVILTEELDLTEIGHNRGWRTAAMDRVSWRMIGDQAMSARRAQL</sequence>
<dbReference type="STRING" id="7168.A0A3F2YVY1"/>
<feature type="domain" description="Reverse transcriptase" evidence="1">
    <location>
        <begin position="49"/>
        <end position="322"/>
    </location>
</feature>
<dbReference type="VEuPathDB" id="VectorBase:ADIR016088"/>
<accession>A0A3F2YVY1</accession>
<reference evidence="2" key="2">
    <citation type="submission" date="2020-05" db="UniProtKB">
        <authorList>
            <consortium name="EnsemblMetazoa"/>
        </authorList>
    </citation>
    <scope>IDENTIFICATION</scope>
    <source>
        <strain evidence="2">WRAIR2</strain>
    </source>
</reference>
<dbReference type="InterPro" id="IPR000477">
    <property type="entry name" value="RT_dom"/>
</dbReference>
<proteinExistence type="predicted"/>
<name>A0A3F2YVY1_9DIPT</name>
<organism evidence="2 3">
    <name type="scientific">Anopheles dirus</name>
    <dbReference type="NCBI Taxonomy" id="7168"/>
    <lineage>
        <taxon>Eukaryota</taxon>
        <taxon>Metazoa</taxon>
        <taxon>Ecdysozoa</taxon>
        <taxon>Arthropoda</taxon>
        <taxon>Hexapoda</taxon>
        <taxon>Insecta</taxon>
        <taxon>Pterygota</taxon>
        <taxon>Neoptera</taxon>
        <taxon>Endopterygota</taxon>
        <taxon>Diptera</taxon>
        <taxon>Nematocera</taxon>
        <taxon>Culicoidea</taxon>
        <taxon>Culicidae</taxon>
        <taxon>Anophelinae</taxon>
        <taxon>Anopheles</taxon>
    </lineage>
</organism>
<evidence type="ECO:0000259" key="1">
    <source>
        <dbReference type="PROSITE" id="PS50878"/>
    </source>
</evidence>
<evidence type="ECO:0000313" key="2">
    <source>
        <dbReference type="EnsemblMetazoa" id="ADIR016088-PA"/>
    </source>
</evidence>
<dbReference type="SUPFAM" id="SSF56672">
    <property type="entry name" value="DNA/RNA polymerases"/>
    <property type="match status" value="1"/>
</dbReference>
<dbReference type="PANTHER" id="PTHR47027:SF20">
    <property type="entry name" value="REVERSE TRANSCRIPTASE-LIKE PROTEIN WITH RNA-DIRECTED DNA POLYMERASE DOMAIN"/>
    <property type="match status" value="1"/>
</dbReference>
<dbReference type="Pfam" id="PF00078">
    <property type="entry name" value="RVT_1"/>
    <property type="match status" value="1"/>
</dbReference>
<dbReference type="CDD" id="cd01650">
    <property type="entry name" value="RT_nLTR_like"/>
    <property type="match status" value="1"/>
</dbReference>
<dbReference type="PANTHER" id="PTHR47027">
    <property type="entry name" value="REVERSE TRANSCRIPTASE DOMAIN-CONTAINING PROTEIN"/>
    <property type="match status" value="1"/>
</dbReference>
<reference evidence="3" key="1">
    <citation type="submission" date="2013-03" db="EMBL/GenBank/DDBJ databases">
        <title>The Genome Sequence of Anopheles dirus WRAIR2.</title>
        <authorList>
            <consortium name="The Broad Institute Genomics Platform"/>
            <person name="Neafsey D.E."/>
            <person name="Walton C."/>
            <person name="Walker B."/>
            <person name="Young S.K."/>
            <person name="Zeng Q."/>
            <person name="Gargeya S."/>
            <person name="Fitzgerald M."/>
            <person name="Haas B."/>
            <person name="Abouelleil A."/>
            <person name="Allen A.W."/>
            <person name="Alvarado L."/>
            <person name="Arachchi H.M."/>
            <person name="Berlin A.M."/>
            <person name="Chapman S.B."/>
            <person name="Gainer-Dewar J."/>
            <person name="Goldberg J."/>
            <person name="Griggs A."/>
            <person name="Gujja S."/>
            <person name="Hansen M."/>
            <person name="Howarth C."/>
            <person name="Imamovic A."/>
            <person name="Ireland A."/>
            <person name="Larimer J."/>
            <person name="McCowan C."/>
            <person name="Murphy C."/>
            <person name="Pearson M."/>
            <person name="Poon T.W."/>
            <person name="Priest M."/>
            <person name="Roberts A."/>
            <person name="Saif S."/>
            <person name="Shea T."/>
            <person name="Sisk P."/>
            <person name="Sykes S."/>
            <person name="Wortman J."/>
            <person name="Nusbaum C."/>
            <person name="Birren B."/>
        </authorList>
    </citation>
    <scope>NUCLEOTIDE SEQUENCE [LARGE SCALE GENOMIC DNA]</scope>
    <source>
        <strain evidence="3">WRAIR2</strain>
    </source>
</reference>
<dbReference type="Proteomes" id="UP000075884">
    <property type="component" value="Unassembled WGS sequence"/>
</dbReference>
<evidence type="ECO:0000313" key="3">
    <source>
        <dbReference type="Proteomes" id="UP000075884"/>
    </source>
</evidence>
<dbReference type="GO" id="GO:0071897">
    <property type="term" value="P:DNA biosynthetic process"/>
    <property type="evidence" value="ECO:0007669"/>
    <property type="project" value="UniProtKB-ARBA"/>
</dbReference>